<dbReference type="Proteomes" id="UP000031390">
    <property type="component" value="Unassembled WGS sequence"/>
</dbReference>
<dbReference type="EMBL" id="JUFZ01000066">
    <property type="protein sequence ID" value="KIC07155.1"/>
    <property type="molecule type" value="Genomic_DNA"/>
</dbReference>
<reference evidence="1 2" key="1">
    <citation type="submission" date="2014-12" db="EMBL/GenBank/DDBJ databases">
        <title>Genome sequence of Morococcus cerebrosus.</title>
        <authorList>
            <person name="Shin S.-K."/>
            <person name="Yi H."/>
        </authorList>
    </citation>
    <scope>NUCLEOTIDE SEQUENCE [LARGE SCALE GENOMIC DNA]</scope>
    <source>
        <strain evidence="1 2">CIP 81.93</strain>
    </source>
</reference>
<dbReference type="AlphaFoldDB" id="A0A0C1GL31"/>
<comment type="caution">
    <text evidence="1">The sequence shown here is derived from an EMBL/GenBank/DDBJ whole genome shotgun (WGS) entry which is preliminary data.</text>
</comment>
<evidence type="ECO:0000313" key="2">
    <source>
        <dbReference type="Proteomes" id="UP000031390"/>
    </source>
</evidence>
<sequence>MVCFPQRKIGYKYCVKQGRKLYIRPRGVYASNTFIQYQSLPQTLNVV</sequence>
<proteinExistence type="predicted"/>
<evidence type="ECO:0000313" key="1">
    <source>
        <dbReference type="EMBL" id="KIC07155.1"/>
    </source>
</evidence>
<organism evidence="1 2">
    <name type="scientific">Morococcus cerebrosus</name>
    <dbReference type="NCBI Taxonomy" id="1056807"/>
    <lineage>
        <taxon>Bacteria</taxon>
        <taxon>Pseudomonadati</taxon>
        <taxon>Pseudomonadota</taxon>
        <taxon>Betaproteobacteria</taxon>
        <taxon>Neisseriales</taxon>
        <taxon>Neisseriaceae</taxon>
        <taxon>Morococcus</taxon>
    </lineage>
</organism>
<name>A0A0C1GL31_9NEIS</name>
<accession>A0A0C1GL31</accession>
<protein>
    <submittedName>
        <fullName evidence="1">Uncharacterized protein</fullName>
    </submittedName>
</protein>
<gene>
    <name evidence="1" type="ORF">MCC93_14970</name>
</gene>